<evidence type="ECO:0000256" key="2">
    <source>
        <dbReference type="SAM" id="MobiDB-lite"/>
    </source>
</evidence>
<feature type="compositionally biased region" description="Pro residues" evidence="2">
    <location>
        <begin position="42"/>
        <end position="54"/>
    </location>
</feature>
<dbReference type="OrthoDB" id="410044at2759"/>
<dbReference type="EMBL" id="KZ824267">
    <property type="protein sequence ID" value="RAL17345.1"/>
    <property type="molecule type" value="Genomic_DNA"/>
</dbReference>
<organism evidence="4 5">
    <name type="scientific">Aspergillus homomorphus (strain CBS 101889)</name>
    <dbReference type="NCBI Taxonomy" id="1450537"/>
    <lineage>
        <taxon>Eukaryota</taxon>
        <taxon>Fungi</taxon>
        <taxon>Dikarya</taxon>
        <taxon>Ascomycota</taxon>
        <taxon>Pezizomycotina</taxon>
        <taxon>Eurotiomycetes</taxon>
        <taxon>Eurotiomycetidae</taxon>
        <taxon>Eurotiales</taxon>
        <taxon>Aspergillaceae</taxon>
        <taxon>Aspergillus</taxon>
        <taxon>Aspergillus subgen. Circumdati</taxon>
    </lineage>
</organism>
<dbReference type="VEuPathDB" id="FungiDB:BO97DRAFT_380706"/>
<gene>
    <name evidence="4" type="ORF">BO97DRAFT_380706</name>
</gene>
<dbReference type="STRING" id="1450537.A0A395IBJ6"/>
<dbReference type="GO" id="GO:0070063">
    <property type="term" value="F:RNA polymerase binding"/>
    <property type="evidence" value="ECO:0007669"/>
    <property type="project" value="InterPro"/>
</dbReference>
<feature type="domain" description="WW" evidence="3">
    <location>
        <begin position="10"/>
        <end position="43"/>
    </location>
</feature>
<evidence type="ECO:0000313" key="4">
    <source>
        <dbReference type="EMBL" id="RAL17345.1"/>
    </source>
</evidence>
<dbReference type="InterPro" id="IPR001202">
    <property type="entry name" value="WW_dom"/>
</dbReference>
<dbReference type="SUPFAM" id="SSF81698">
    <property type="entry name" value="FF domain"/>
    <property type="match status" value="1"/>
</dbReference>
<dbReference type="GO" id="GO:0003712">
    <property type="term" value="F:transcription coregulator activity"/>
    <property type="evidence" value="ECO:0007669"/>
    <property type="project" value="TreeGrafter"/>
</dbReference>
<reference evidence="4 5" key="1">
    <citation type="submission" date="2018-02" db="EMBL/GenBank/DDBJ databases">
        <title>The genomes of Aspergillus section Nigri reveals drivers in fungal speciation.</title>
        <authorList>
            <consortium name="DOE Joint Genome Institute"/>
            <person name="Vesth T.C."/>
            <person name="Nybo J."/>
            <person name="Theobald S."/>
            <person name="Brandl J."/>
            <person name="Frisvad J.C."/>
            <person name="Nielsen K.F."/>
            <person name="Lyhne E.K."/>
            <person name="Kogle M.E."/>
            <person name="Kuo A."/>
            <person name="Riley R."/>
            <person name="Clum A."/>
            <person name="Nolan M."/>
            <person name="Lipzen A."/>
            <person name="Salamov A."/>
            <person name="Henrissat B."/>
            <person name="Wiebenga A."/>
            <person name="De vries R.P."/>
            <person name="Grigoriev I.V."/>
            <person name="Mortensen U.H."/>
            <person name="Andersen M.R."/>
            <person name="Baker S.E."/>
        </authorList>
    </citation>
    <scope>NUCLEOTIDE SEQUENCE [LARGE SCALE GENOMIC DNA]</scope>
    <source>
        <strain evidence="4 5">CBS 101889</strain>
    </source>
</reference>
<dbReference type="SUPFAM" id="SSF51045">
    <property type="entry name" value="WW domain"/>
    <property type="match status" value="2"/>
</dbReference>
<feature type="compositionally biased region" description="Acidic residues" evidence="2">
    <location>
        <begin position="219"/>
        <end position="235"/>
    </location>
</feature>
<protein>
    <recommendedName>
        <fullName evidence="3">WW domain-containing protein</fullName>
    </recommendedName>
</protein>
<dbReference type="PANTHER" id="PTHR15377:SF3">
    <property type="entry name" value="WW DOMAIN-CONTAINING PROTEIN"/>
    <property type="match status" value="1"/>
</dbReference>
<dbReference type="RefSeq" id="XP_025556499.1">
    <property type="nucleotide sequence ID" value="XM_025693217.1"/>
</dbReference>
<feature type="compositionally biased region" description="Polar residues" evidence="2">
    <location>
        <begin position="29"/>
        <end position="38"/>
    </location>
</feature>
<dbReference type="Gene3D" id="2.20.70.10">
    <property type="match status" value="2"/>
</dbReference>
<dbReference type="Gene3D" id="1.10.10.440">
    <property type="entry name" value="FF domain"/>
    <property type="match status" value="1"/>
</dbReference>
<dbReference type="GO" id="GO:0005634">
    <property type="term" value="C:nucleus"/>
    <property type="evidence" value="ECO:0007669"/>
    <property type="project" value="TreeGrafter"/>
</dbReference>
<dbReference type="PROSITE" id="PS50020">
    <property type="entry name" value="WW_DOMAIN_2"/>
    <property type="match status" value="2"/>
</dbReference>
<dbReference type="PROSITE" id="PS01159">
    <property type="entry name" value="WW_DOMAIN_1"/>
    <property type="match status" value="1"/>
</dbReference>
<keyword evidence="5" id="KW-1185">Reference proteome</keyword>
<feature type="compositionally biased region" description="Basic and acidic residues" evidence="2">
    <location>
        <begin position="498"/>
        <end position="550"/>
    </location>
</feature>
<evidence type="ECO:0000313" key="5">
    <source>
        <dbReference type="Proteomes" id="UP000248961"/>
    </source>
</evidence>
<feature type="compositionally biased region" description="Basic and acidic residues" evidence="2">
    <location>
        <begin position="175"/>
        <end position="197"/>
    </location>
</feature>
<dbReference type="InterPro" id="IPR036020">
    <property type="entry name" value="WW_dom_sf"/>
</dbReference>
<dbReference type="InterPro" id="IPR002713">
    <property type="entry name" value="FF_domain"/>
</dbReference>
<sequence length="581" mass="67094">MLRSTYTPPPPLPPGWTEHKAPTGHTYYYNAQTKQSTYTRPLPVPTQPQPPTITPQPTFNTNIDTLPPFSSTPYAPHGFGLTVPAFTATPHHGHSQEGQGPGNFRGGRNNYDRRRRGPEDRPKKKHALPGCAPWVLVKTKLGRRFVHNPETNESFWKIPPEVLKGVLEFDRLEKEAEEKKARGEDTQNDEESKHEEGPLADNQEAGESASGPAGHAEEYSDEYEEVEVTDSEDEDQPFKRPKTDEDEGQPQPMEFTEEDMEYQLEAMGEDYGLDPGEYGEPGDEEWEEGAEGLELTEEDATALFRDLLDDFHINPFTTWEKIIEEGHIINDSRYTVLTNMRTRREVWSNWSRDRIQELKERKQKQEKKDPRIKYLSFLQEHATPKLYWPEFKRKYRKEPEMKEPQLSDKDREKFYRDLVSRMKQPESSRKSDLSALLRSVPLHELNQSSNLEALPTSIITDLRYISLAPKVRDPLIEAYISTLPPAPQDNLTPEEREELERKTAEREKRERAMAEREKQVQEEKRKQKGELIRGKHLLREGEVELEEAMHVNKGGLRSYLEADEQSASRPQGESDISNSNL</sequence>
<dbReference type="AlphaFoldDB" id="A0A395IBJ6"/>
<feature type="region of interest" description="Disordered" evidence="2">
    <location>
        <begin position="175"/>
        <end position="252"/>
    </location>
</feature>
<feature type="region of interest" description="Disordered" evidence="2">
    <location>
        <begin position="484"/>
        <end position="581"/>
    </location>
</feature>
<accession>A0A395IBJ6</accession>
<dbReference type="GeneID" id="37197506"/>
<dbReference type="FunFam" id="2.20.70.10:FF:000049">
    <property type="entry name" value="Transcription elongation regulator 1-like"/>
    <property type="match status" value="1"/>
</dbReference>
<dbReference type="Pfam" id="PF01846">
    <property type="entry name" value="FF"/>
    <property type="match status" value="1"/>
</dbReference>
<feature type="region of interest" description="Disordered" evidence="2">
    <location>
        <begin position="81"/>
        <end position="127"/>
    </location>
</feature>
<evidence type="ECO:0000259" key="3">
    <source>
        <dbReference type="PROSITE" id="PS50020"/>
    </source>
</evidence>
<proteinExistence type="predicted"/>
<dbReference type="FunFam" id="1.10.10.440:FF:000035">
    <property type="entry name" value="Putative ff domain protein"/>
    <property type="match status" value="1"/>
</dbReference>
<feature type="region of interest" description="Disordered" evidence="2">
    <location>
        <begin position="1"/>
        <end position="62"/>
    </location>
</feature>
<feature type="domain" description="WW" evidence="3">
    <location>
        <begin position="133"/>
        <end position="161"/>
    </location>
</feature>
<name>A0A395IBJ6_ASPHC</name>
<dbReference type="SMART" id="SM00456">
    <property type="entry name" value="WW"/>
    <property type="match status" value="2"/>
</dbReference>
<dbReference type="InterPro" id="IPR036517">
    <property type="entry name" value="FF_domain_sf"/>
</dbReference>
<dbReference type="CDD" id="cd00201">
    <property type="entry name" value="WW"/>
    <property type="match status" value="1"/>
</dbReference>
<evidence type="ECO:0000256" key="1">
    <source>
        <dbReference type="ARBA" id="ARBA00022737"/>
    </source>
</evidence>
<dbReference type="InterPro" id="IPR045148">
    <property type="entry name" value="TCRG1-like"/>
</dbReference>
<dbReference type="Pfam" id="PF00397">
    <property type="entry name" value="WW"/>
    <property type="match status" value="1"/>
</dbReference>
<keyword evidence="1" id="KW-0677">Repeat</keyword>
<dbReference type="Proteomes" id="UP000248961">
    <property type="component" value="Unassembled WGS sequence"/>
</dbReference>
<feature type="compositionally biased region" description="Polar residues" evidence="2">
    <location>
        <begin position="565"/>
        <end position="581"/>
    </location>
</feature>
<dbReference type="PANTHER" id="PTHR15377">
    <property type="entry name" value="TRANSCRIPTION ELONGATION REGULATOR 1"/>
    <property type="match status" value="1"/>
</dbReference>